<proteinExistence type="predicted"/>
<accession>A0ABQ6AS67</accession>
<protein>
    <submittedName>
        <fullName evidence="2">Uncharacterized protein</fullName>
    </submittedName>
</protein>
<keyword evidence="3" id="KW-1185">Reference proteome</keyword>
<comment type="caution">
    <text evidence="2">The sequence shown here is derived from an EMBL/GenBank/DDBJ whole genome shotgun (WGS) entry which is preliminary data.</text>
</comment>
<dbReference type="EMBL" id="BSOW01000002">
    <property type="protein sequence ID" value="GLR84046.1"/>
    <property type="molecule type" value="Genomic_DNA"/>
</dbReference>
<gene>
    <name evidence="2" type="ORF">GCM10007857_07560</name>
</gene>
<organism evidence="2 3">
    <name type="scientific">Bradyrhizobium iriomotense</name>
    <dbReference type="NCBI Taxonomy" id="441950"/>
    <lineage>
        <taxon>Bacteria</taxon>
        <taxon>Pseudomonadati</taxon>
        <taxon>Pseudomonadota</taxon>
        <taxon>Alphaproteobacteria</taxon>
        <taxon>Hyphomicrobiales</taxon>
        <taxon>Nitrobacteraceae</taxon>
        <taxon>Bradyrhizobium</taxon>
    </lineage>
</organism>
<name>A0ABQ6AS67_9BRAD</name>
<reference evidence="3" key="1">
    <citation type="journal article" date="2019" name="Int. J. Syst. Evol. Microbiol.">
        <title>The Global Catalogue of Microorganisms (GCM) 10K type strain sequencing project: providing services to taxonomists for standard genome sequencing and annotation.</title>
        <authorList>
            <consortium name="The Broad Institute Genomics Platform"/>
            <consortium name="The Broad Institute Genome Sequencing Center for Infectious Disease"/>
            <person name="Wu L."/>
            <person name="Ma J."/>
        </authorList>
    </citation>
    <scope>NUCLEOTIDE SEQUENCE [LARGE SCALE GENOMIC DNA]</scope>
    <source>
        <strain evidence="3">NBRC 102520</strain>
    </source>
</reference>
<evidence type="ECO:0000313" key="2">
    <source>
        <dbReference type="EMBL" id="GLR84046.1"/>
    </source>
</evidence>
<feature type="region of interest" description="Disordered" evidence="1">
    <location>
        <begin position="162"/>
        <end position="189"/>
    </location>
</feature>
<evidence type="ECO:0000256" key="1">
    <source>
        <dbReference type="SAM" id="MobiDB-lite"/>
    </source>
</evidence>
<evidence type="ECO:0000313" key="3">
    <source>
        <dbReference type="Proteomes" id="UP001156905"/>
    </source>
</evidence>
<dbReference type="RefSeq" id="WP_284261251.1">
    <property type="nucleotide sequence ID" value="NZ_BSOW01000002.1"/>
</dbReference>
<dbReference type="Proteomes" id="UP001156905">
    <property type="component" value="Unassembled WGS sequence"/>
</dbReference>
<sequence>MAPTLSNWQIEFMQAHPRLFDFMQDEPKDTFGYPLYQEGWQDVLGRLCGRIEKALLENETFEFVRIKQKFGILRIGWEGEVSEETRASIEEALALAEARSSCTCELCGAEGDKYHASENVMVRCERHAEGRPILATRANERLHLVRVVAPTEPPVCTVRRYDRETDSFVGPPEDVDATLPRGSTKTDKE</sequence>